<dbReference type="Gene3D" id="2.60.40.2840">
    <property type="match status" value="1"/>
</dbReference>
<dbReference type="InterPro" id="IPR007318">
    <property type="entry name" value="Phopholipid_MeTrfase"/>
</dbReference>
<keyword evidence="11 13" id="KW-0594">Phospholipid biosynthesis</keyword>
<dbReference type="InterPro" id="IPR016219">
    <property type="entry name" value="Phosphatid-EA_MeTrfase_fun"/>
</dbReference>
<evidence type="ECO:0000313" key="16">
    <source>
        <dbReference type="EMBL" id="CAK7221003.1"/>
    </source>
</evidence>
<feature type="transmembrane region" description="Helical" evidence="13 14">
    <location>
        <begin position="205"/>
        <end position="223"/>
    </location>
</feature>
<comment type="pathway">
    <text evidence="13 14">Phospholipid metabolism; phosphatidylcholine biosynthesis.</text>
</comment>
<name>A0ABP0BN32_9PEZI</name>
<feature type="region of interest" description="Disordered" evidence="15">
    <location>
        <begin position="726"/>
        <end position="752"/>
    </location>
</feature>
<feature type="transmembrane region" description="Helical" evidence="13 14">
    <location>
        <begin position="410"/>
        <end position="428"/>
    </location>
</feature>
<comment type="similarity">
    <text evidence="13 14">Belongs to the class VI-like SAM-binding methyltransferase superfamily. CHO2 family.</text>
</comment>
<keyword evidence="8 13" id="KW-1133">Transmembrane helix</keyword>
<evidence type="ECO:0000256" key="9">
    <source>
        <dbReference type="ARBA" id="ARBA00023098"/>
    </source>
</evidence>
<dbReference type="Proteomes" id="UP001642405">
    <property type="component" value="Unassembled WGS sequence"/>
</dbReference>
<evidence type="ECO:0000256" key="3">
    <source>
        <dbReference type="ARBA" id="ARBA00022603"/>
    </source>
</evidence>
<comment type="function">
    <text evidence="13 14">Catalyzes the first step of the methylation pathway of phosphatidylcholine biosynthesis, the SAM-dependent methylation of phosphatidylethanolamine (PE) to phosphatidylmonomethylethanolamine (PMME).</text>
</comment>
<evidence type="ECO:0000256" key="7">
    <source>
        <dbReference type="ARBA" id="ARBA00022824"/>
    </source>
</evidence>
<accession>A0ABP0BN32</accession>
<sequence>MSSAPDANLEQPAQLRQRHGHTDGPAAAPASAKAAASEGQGDGSTVCSEPTPDDLLKPKKTYGRTPDGTVFTVPATHDMVSQLLDPRQPKNLSDAIVLAILALHILVAYLLPANLKLPVCAAIFLFWRASYNVGIGILLTVQSKYRLLVQWAKRWKLFENPETGKNPRPWLYRMLKWELEAKIQEDYSFEKAPIEYNTWLVFRRVVDLILMCDFVSYCLFAIVCSHRPDNESFVMAFARWSVGIALFGFNLWVKLDAHRVVKDFAWYWGDFFYLVDQELTFDGVFEMAPHPMYSIGYAGYYGISMMAASYEVLFISIVAHFAQFVFLVVVENPHIEKTYNPPVPRAARADSVQSSDSLHAQAVQQLKQNPQVATVATVATGPANVPGGTAASPAIVHDLWGVANLDLFRSIDYSVILLGGYLFFLTVMTPNTPLWQGLSLFHAIGWRLWYSVGLGMILRRQSASKWFTRHFLKYGESADEAWRQWKGMYHISMAMCHISFMMACWKMYSLPENWNYGWAILKHVLGSSLIALQVWTAFSIYDELGDFGWFYGDFFFDSTGKLTYKSIYRYLNNPERIIGTAGLWGAALITWSRSIFILAMIGHILTLGFLTYVEKPHMQKIYGRKLRSEAGLTKFIRKSLPPPVKEWQQSVDRVLDETRHFVEEFVDAARPKLAAGVSTIVRDTSALFNKYPARLTITRIVPDLAGFDPKHYSLEVEGEHLPSVMAHNSSRESTSASAAAASASASASRKGSTDTRVLKDVKTIVLQYGAPIRVRWTAPANHSKKDWVGLYMVTDNRSREKTEVPSLGRWVPTTPGVFDTAIDRGILSSDEPAKGQTSADEPDLVTGEMVFEGDQLWWTQGVFEFRYHHDGNHNVMSISQPFEVKIGKFDDDEEGSVDMAFSGGGAGGKVGIYAKAVEEALLPVVQNCLDRDPDIAPTTADDVFGGHVERDSKYARRVVYAIRNMFGIEFAPAVVPADGTVRKLAYRIYSAKQVLAPYSMSPSR</sequence>
<evidence type="ECO:0000256" key="4">
    <source>
        <dbReference type="ARBA" id="ARBA00022679"/>
    </source>
</evidence>
<dbReference type="PROSITE" id="PS51598">
    <property type="entry name" value="SAM_CHO2"/>
    <property type="match status" value="1"/>
</dbReference>
<evidence type="ECO:0000256" key="14">
    <source>
        <dbReference type="RuleBase" id="RU361122"/>
    </source>
</evidence>
<keyword evidence="3 13" id="KW-0489">Methyltransferase</keyword>
<dbReference type="HAMAP" id="MF_03217">
    <property type="entry name" value="PEMT"/>
    <property type="match status" value="1"/>
</dbReference>
<dbReference type="Pfam" id="PF04191">
    <property type="entry name" value="PEMT"/>
    <property type="match status" value="2"/>
</dbReference>
<keyword evidence="2 13" id="KW-0444">Lipid biosynthesis</keyword>
<organism evidence="16 17">
    <name type="scientific">Sporothrix curviconia</name>
    <dbReference type="NCBI Taxonomy" id="1260050"/>
    <lineage>
        <taxon>Eukaryota</taxon>
        <taxon>Fungi</taxon>
        <taxon>Dikarya</taxon>
        <taxon>Ascomycota</taxon>
        <taxon>Pezizomycotina</taxon>
        <taxon>Sordariomycetes</taxon>
        <taxon>Sordariomycetidae</taxon>
        <taxon>Ophiostomatales</taxon>
        <taxon>Ophiostomataceae</taxon>
        <taxon>Sporothrix</taxon>
    </lineage>
</organism>
<keyword evidence="5 13" id="KW-0949">S-adenosyl-L-methionine</keyword>
<comment type="caution">
    <text evidence="13 14">Lacks conserved residue(s) required for the propagation of feature annotation.</text>
</comment>
<feature type="compositionally biased region" description="Low complexity" evidence="15">
    <location>
        <begin position="726"/>
        <end position="748"/>
    </location>
</feature>
<evidence type="ECO:0000256" key="1">
    <source>
        <dbReference type="ARBA" id="ARBA00004127"/>
    </source>
</evidence>
<comment type="caution">
    <text evidence="16">The sequence shown here is derived from an EMBL/GenBank/DDBJ whole genome shotgun (WGS) entry which is preliminary data.</text>
</comment>
<feature type="transmembrane region" description="Helical" evidence="13 14">
    <location>
        <begin position="235"/>
        <end position="253"/>
    </location>
</feature>
<evidence type="ECO:0000256" key="13">
    <source>
        <dbReference type="HAMAP-Rule" id="MF_03217"/>
    </source>
</evidence>
<keyword evidence="12 13" id="KW-1208">Phospholipid metabolism</keyword>
<keyword evidence="9 13" id="KW-0443">Lipid metabolism</keyword>
<evidence type="ECO:0000313" key="17">
    <source>
        <dbReference type="Proteomes" id="UP001642405"/>
    </source>
</evidence>
<feature type="transmembrane region" description="Helical" evidence="13 14">
    <location>
        <begin position="594"/>
        <end position="613"/>
    </location>
</feature>
<evidence type="ECO:0000256" key="6">
    <source>
        <dbReference type="ARBA" id="ARBA00022692"/>
    </source>
</evidence>
<feature type="region of interest" description="Disordered" evidence="15">
    <location>
        <begin position="1"/>
        <end position="63"/>
    </location>
</feature>
<feature type="compositionally biased region" description="Low complexity" evidence="15">
    <location>
        <begin position="25"/>
        <end position="37"/>
    </location>
</feature>
<protein>
    <recommendedName>
        <fullName evidence="13 14">Phosphatidylethanolamine N-methyltransferase</fullName>
        <shortName evidence="13">PE methyltransferase</shortName>
        <shortName evidence="13 14">PEAMT</shortName>
        <shortName evidence="13">PEMT</shortName>
        <ecNumber evidence="13 14">2.1.1.17</ecNumber>
    </recommendedName>
</protein>
<dbReference type="EC" id="2.1.1.17" evidence="13 14"/>
<dbReference type="GO" id="GO:0004608">
    <property type="term" value="F:phosphatidylethanolamine N-methyltransferase activity"/>
    <property type="evidence" value="ECO:0007669"/>
    <property type="project" value="UniProtKB-EC"/>
</dbReference>
<comment type="catalytic activity">
    <reaction evidence="13 14">
        <text>a 1,2-diacyl-sn-glycero-3-phosphoethanolamine + S-adenosyl-L-methionine = a 1,2-diacyl-sn-glycero-3-phospho-N-methylethanolamine + S-adenosyl-L-homocysteine + H(+)</text>
        <dbReference type="Rhea" id="RHEA:11164"/>
        <dbReference type="ChEBI" id="CHEBI:15378"/>
        <dbReference type="ChEBI" id="CHEBI:57856"/>
        <dbReference type="ChEBI" id="CHEBI:59789"/>
        <dbReference type="ChEBI" id="CHEBI:64573"/>
        <dbReference type="ChEBI" id="CHEBI:64612"/>
        <dbReference type="EC" id="2.1.1.17"/>
    </reaction>
</comment>
<comment type="subcellular location">
    <subcellularLocation>
        <location evidence="1">Endomembrane system</location>
        <topology evidence="1">Multi-pass membrane protein</topology>
    </subcellularLocation>
    <subcellularLocation>
        <location evidence="13 14">Endoplasmic reticulum membrane</location>
        <topology evidence="13 14">Multi-pass membrane protein</topology>
    </subcellularLocation>
</comment>
<evidence type="ECO:0000256" key="12">
    <source>
        <dbReference type="ARBA" id="ARBA00023264"/>
    </source>
</evidence>
<proteinExistence type="inferred from homology"/>
<feature type="transmembrane region" description="Helical" evidence="13 14">
    <location>
        <begin position="440"/>
        <end position="458"/>
    </location>
</feature>
<keyword evidence="10 13" id="KW-0472">Membrane</keyword>
<keyword evidence="4 13" id="KW-0808">Transferase</keyword>
<dbReference type="GO" id="GO:0032259">
    <property type="term" value="P:methylation"/>
    <property type="evidence" value="ECO:0007669"/>
    <property type="project" value="UniProtKB-KW"/>
</dbReference>
<feature type="transmembrane region" description="Helical" evidence="13 14">
    <location>
        <begin position="95"/>
        <end position="115"/>
    </location>
</feature>
<dbReference type="EMBL" id="CAWUHB010000021">
    <property type="protein sequence ID" value="CAK7221003.1"/>
    <property type="molecule type" value="Genomic_DNA"/>
</dbReference>
<evidence type="ECO:0000256" key="10">
    <source>
        <dbReference type="ARBA" id="ARBA00023136"/>
    </source>
</evidence>
<evidence type="ECO:0000256" key="15">
    <source>
        <dbReference type="SAM" id="MobiDB-lite"/>
    </source>
</evidence>
<evidence type="ECO:0000256" key="2">
    <source>
        <dbReference type="ARBA" id="ARBA00022516"/>
    </source>
</evidence>
<keyword evidence="17" id="KW-1185">Reference proteome</keyword>
<feature type="transmembrane region" description="Helical" evidence="13 14">
    <location>
        <begin position="312"/>
        <end position="330"/>
    </location>
</feature>
<dbReference type="PIRSF" id="PIRSF000383">
    <property type="entry name" value="PEAMT"/>
    <property type="match status" value="1"/>
</dbReference>
<dbReference type="PANTHER" id="PTHR32138:SF0">
    <property type="entry name" value="PHOSPHATIDYLETHANOLAMINE N-METHYLTRANSFERASE"/>
    <property type="match status" value="1"/>
</dbReference>
<feature type="transmembrane region" description="Helical" evidence="13 14">
    <location>
        <begin position="121"/>
        <end position="141"/>
    </location>
</feature>
<evidence type="ECO:0000256" key="5">
    <source>
        <dbReference type="ARBA" id="ARBA00022691"/>
    </source>
</evidence>
<keyword evidence="6 13" id="KW-0812">Transmembrane</keyword>
<reference evidence="16 17" key="1">
    <citation type="submission" date="2024-01" db="EMBL/GenBank/DDBJ databases">
        <authorList>
            <person name="Allen C."/>
            <person name="Tagirdzhanova G."/>
        </authorList>
    </citation>
    <scope>NUCLEOTIDE SEQUENCE [LARGE SCALE GENOMIC DNA]</scope>
</reference>
<gene>
    <name evidence="16" type="primary">CHO2</name>
    <name evidence="16" type="ORF">SCUCBS95973_004348</name>
</gene>
<evidence type="ECO:0000256" key="8">
    <source>
        <dbReference type="ARBA" id="ARBA00022989"/>
    </source>
</evidence>
<keyword evidence="7 13" id="KW-0256">Endoplasmic reticulum</keyword>
<evidence type="ECO:0000256" key="11">
    <source>
        <dbReference type="ARBA" id="ARBA00023209"/>
    </source>
</evidence>
<dbReference type="PANTHER" id="PTHR32138">
    <property type="entry name" value="PHOSPHATIDYLETHANOLAMINE N-METHYLTRANSFERASE"/>
    <property type="match status" value="1"/>
</dbReference>